<feature type="transmembrane region" description="Helical" evidence="6">
    <location>
        <begin position="60"/>
        <end position="79"/>
    </location>
</feature>
<sequence length="194" mass="21440">MEQDFFTGAEQSVPVENPQSTAGAQGGDNSRKHPIAVFFHLAFKISAIVLYLVIKLITDSFILSFIIIVLLLAADFWTVKNVTGRLLVGLRWWHYVKEDGTNVWMFESSKNPINAVEAVIFWTALVGTVPVWVLLAITALLGAQLQYLFLIGVALVLSLANIIGYGKCMKDKKQKIKSIATSMAADYVVNNTFS</sequence>
<accession>L8GLN2</accession>
<dbReference type="OMA" id="KMIWWID"/>
<keyword evidence="9" id="KW-1185">Reference proteome</keyword>
<evidence type="ECO:0000313" key="9">
    <source>
        <dbReference type="Proteomes" id="UP000011083"/>
    </source>
</evidence>
<reference evidence="8 9" key="1">
    <citation type="journal article" date="2013" name="Genome Biol.">
        <title>Genome of Acanthamoeba castellanii highlights extensive lateral gene transfer and early evolution of tyrosine kinase signaling.</title>
        <authorList>
            <person name="Clarke M."/>
            <person name="Lohan A.J."/>
            <person name="Liu B."/>
            <person name="Lagkouvardos I."/>
            <person name="Roy S."/>
            <person name="Zafar N."/>
            <person name="Bertelli C."/>
            <person name="Schilde C."/>
            <person name="Kianianmomeni A."/>
            <person name="Burglin T.R."/>
            <person name="Frech C."/>
            <person name="Turcotte B."/>
            <person name="Kopec K.O."/>
            <person name="Synnott J.M."/>
            <person name="Choo C."/>
            <person name="Paponov I."/>
            <person name="Finkler A."/>
            <person name="Soon Heng Tan C."/>
            <person name="Hutchins A.P."/>
            <person name="Weinmeier T."/>
            <person name="Rattei T."/>
            <person name="Chu J.S."/>
            <person name="Gimenez G."/>
            <person name="Irimia M."/>
            <person name="Rigden D.J."/>
            <person name="Fitzpatrick D.A."/>
            <person name="Lorenzo-Morales J."/>
            <person name="Bateman A."/>
            <person name="Chiu C.H."/>
            <person name="Tang P."/>
            <person name="Hegemann P."/>
            <person name="Fromm H."/>
            <person name="Raoult D."/>
            <person name="Greub G."/>
            <person name="Miranda-Saavedra D."/>
            <person name="Chen N."/>
            <person name="Nash P."/>
            <person name="Ginger M.L."/>
            <person name="Horn M."/>
            <person name="Schaap P."/>
            <person name="Caler L."/>
            <person name="Loftus B."/>
        </authorList>
    </citation>
    <scope>NUCLEOTIDE SEQUENCE [LARGE SCALE GENOMIC DNA]</scope>
    <source>
        <strain evidence="8 9">Neff</strain>
    </source>
</reference>
<dbReference type="GeneID" id="14914632"/>
<feature type="transmembrane region" description="Helical" evidence="6">
    <location>
        <begin position="147"/>
        <end position="166"/>
    </location>
</feature>
<evidence type="ECO:0000256" key="2">
    <source>
        <dbReference type="ARBA" id="ARBA00005467"/>
    </source>
</evidence>
<keyword evidence="4 6" id="KW-1133">Transmembrane helix</keyword>
<comment type="similarity">
    <text evidence="2 6">Belongs to the TVP23 family.</text>
</comment>
<organism evidence="8 9">
    <name type="scientific">Acanthamoeba castellanii (strain ATCC 30010 / Neff)</name>
    <dbReference type="NCBI Taxonomy" id="1257118"/>
    <lineage>
        <taxon>Eukaryota</taxon>
        <taxon>Amoebozoa</taxon>
        <taxon>Discosea</taxon>
        <taxon>Longamoebia</taxon>
        <taxon>Centramoebida</taxon>
        <taxon>Acanthamoebidae</taxon>
        <taxon>Acanthamoeba</taxon>
    </lineage>
</organism>
<dbReference type="VEuPathDB" id="AmoebaDB:ACA1_365810"/>
<evidence type="ECO:0000256" key="4">
    <source>
        <dbReference type="ARBA" id="ARBA00022989"/>
    </source>
</evidence>
<dbReference type="STRING" id="1257118.L8GLN2"/>
<dbReference type="KEGG" id="acan:ACA1_365810"/>
<evidence type="ECO:0000256" key="7">
    <source>
        <dbReference type="SAM" id="MobiDB-lite"/>
    </source>
</evidence>
<dbReference type="GO" id="GO:0016192">
    <property type="term" value="P:vesicle-mediated transport"/>
    <property type="evidence" value="ECO:0007669"/>
    <property type="project" value="TreeGrafter"/>
</dbReference>
<dbReference type="PANTHER" id="PTHR13019:SF7">
    <property type="entry name" value="GOLGI APPARATUS MEMBRANE PROTEIN TVP23"/>
    <property type="match status" value="1"/>
</dbReference>
<comment type="subcellular location">
    <subcellularLocation>
        <location evidence="1 6">Membrane</location>
        <topology evidence="1 6">Multi-pass membrane protein</topology>
    </subcellularLocation>
</comment>
<name>L8GLN2_ACACF</name>
<dbReference type="PANTHER" id="PTHR13019">
    <property type="entry name" value="GOLGI APPARATUS MEMBRANE PROTEIN TVP23"/>
    <property type="match status" value="1"/>
</dbReference>
<gene>
    <name evidence="8" type="ORF">ACA1_365810</name>
</gene>
<protein>
    <recommendedName>
        <fullName evidence="6">Golgi apparatus membrane protein TVP23 homolog</fullName>
    </recommendedName>
</protein>
<dbReference type="EMBL" id="KB008073">
    <property type="protein sequence ID" value="ELR13990.1"/>
    <property type="molecule type" value="Genomic_DNA"/>
</dbReference>
<dbReference type="Proteomes" id="UP000011083">
    <property type="component" value="Unassembled WGS sequence"/>
</dbReference>
<keyword evidence="5 6" id="KW-0472">Membrane</keyword>
<dbReference type="GO" id="GO:0009306">
    <property type="term" value="P:protein secretion"/>
    <property type="evidence" value="ECO:0007669"/>
    <property type="project" value="TreeGrafter"/>
</dbReference>
<evidence type="ECO:0000256" key="3">
    <source>
        <dbReference type="ARBA" id="ARBA00022692"/>
    </source>
</evidence>
<dbReference type="InterPro" id="IPR008564">
    <property type="entry name" value="TVP23-like"/>
</dbReference>
<proteinExistence type="inferred from homology"/>
<keyword evidence="3 6" id="KW-0812">Transmembrane</keyword>
<dbReference type="OrthoDB" id="2151161at2759"/>
<dbReference type="Pfam" id="PF05832">
    <property type="entry name" value="DUF846"/>
    <property type="match status" value="1"/>
</dbReference>
<dbReference type="GO" id="GO:0000139">
    <property type="term" value="C:Golgi membrane"/>
    <property type="evidence" value="ECO:0007669"/>
    <property type="project" value="TreeGrafter"/>
</dbReference>
<evidence type="ECO:0000256" key="1">
    <source>
        <dbReference type="ARBA" id="ARBA00004141"/>
    </source>
</evidence>
<feature type="transmembrane region" description="Helical" evidence="6">
    <location>
        <begin position="119"/>
        <end position="141"/>
    </location>
</feature>
<dbReference type="AlphaFoldDB" id="L8GLN2"/>
<feature type="transmembrane region" description="Helical" evidence="6">
    <location>
        <begin position="35"/>
        <end position="54"/>
    </location>
</feature>
<evidence type="ECO:0000313" key="8">
    <source>
        <dbReference type="EMBL" id="ELR13990.1"/>
    </source>
</evidence>
<evidence type="ECO:0000256" key="5">
    <source>
        <dbReference type="ARBA" id="ARBA00023136"/>
    </source>
</evidence>
<feature type="region of interest" description="Disordered" evidence="7">
    <location>
        <begin position="1"/>
        <end position="28"/>
    </location>
</feature>
<evidence type="ECO:0000256" key="6">
    <source>
        <dbReference type="RuleBase" id="RU361206"/>
    </source>
</evidence>
<dbReference type="RefSeq" id="XP_004336003.1">
    <property type="nucleotide sequence ID" value="XM_004335955.1"/>
</dbReference>